<gene>
    <name evidence="2" type="ORF">MCHLDSM_01209</name>
</gene>
<feature type="compositionally biased region" description="Low complexity" evidence="1">
    <location>
        <begin position="102"/>
        <end position="113"/>
    </location>
</feature>
<name>A0A0J6ZD00_9MYCO</name>
<organism evidence="2 3">
    <name type="scientific">Mycolicibacterium chlorophenolicum</name>
    <dbReference type="NCBI Taxonomy" id="37916"/>
    <lineage>
        <taxon>Bacteria</taxon>
        <taxon>Bacillati</taxon>
        <taxon>Actinomycetota</taxon>
        <taxon>Actinomycetes</taxon>
        <taxon>Mycobacteriales</taxon>
        <taxon>Mycobacteriaceae</taxon>
        <taxon>Mycolicibacterium</taxon>
    </lineage>
</organism>
<sequence>MAIRVNSDEATAAYRAAQQTLRETRQHMPTTSGTGLEDARVAEAVVRHTETTRSSMDAVVRSLAKGTVAASGLAAEDDVNGARISRIHIGGPAAIRDHGDKPPAAASPFAPLAYVDPKPPPPSAQSPVGRLWIPD</sequence>
<dbReference type="Proteomes" id="UP000036513">
    <property type="component" value="Unassembled WGS sequence"/>
</dbReference>
<feature type="region of interest" description="Disordered" evidence="1">
    <location>
        <begin position="93"/>
        <end position="135"/>
    </location>
</feature>
<keyword evidence="3" id="KW-1185">Reference proteome</keyword>
<proteinExistence type="predicted"/>
<dbReference type="EMBL" id="JYNL01000009">
    <property type="protein sequence ID" value="KMO82586.1"/>
    <property type="molecule type" value="Genomic_DNA"/>
</dbReference>
<evidence type="ECO:0000313" key="3">
    <source>
        <dbReference type="Proteomes" id="UP000036513"/>
    </source>
</evidence>
<protein>
    <submittedName>
        <fullName evidence="2">Uncharacterized protein</fullName>
    </submittedName>
</protein>
<dbReference type="PATRIC" id="fig|37916.4.peg.1093"/>
<evidence type="ECO:0000256" key="1">
    <source>
        <dbReference type="SAM" id="MobiDB-lite"/>
    </source>
</evidence>
<evidence type="ECO:0000313" key="2">
    <source>
        <dbReference type="EMBL" id="KMO82586.1"/>
    </source>
</evidence>
<dbReference type="SMR" id="A0A0J6ZD00"/>
<accession>A0A0J6ZD00</accession>
<dbReference type="AlphaFoldDB" id="A0A0J6ZD00"/>
<comment type="caution">
    <text evidence="2">The sequence shown here is derived from an EMBL/GenBank/DDBJ whole genome shotgun (WGS) entry which is preliminary data.</text>
</comment>
<reference evidence="2 3" key="1">
    <citation type="journal article" date="2015" name="Genome Biol. Evol.">
        <title>Characterization of Three Mycobacterium spp. with Potential Use in Bioremediation by Genome Sequencing and Comparative Genomics.</title>
        <authorList>
            <person name="Das S."/>
            <person name="Pettersson B.M."/>
            <person name="Behra P.R."/>
            <person name="Ramesh M."/>
            <person name="Dasgupta S."/>
            <person name="Bhattacharya A."/>
            <person name="Kirsebom L.A."/>
        </authorList>
    </citation>
    <scope>NUCLEOTIDE SEQUENCE [LARGE SCALE GENOMIC DNA]</scope>
    <source>
        <strain evidence="2 3">DSM 43826</strain>
    </source>
</reference>